<name>A0A223LHQ1_9CAUD</name>
<accession>A0A223LHQ1</accession>
<evidence type="ECO:0000313" key="2">
    <source>
        <dbReference type="Proteomes" id="UP000225553"/>
    </source>
</evidence>
<dbReference type="EMBL" id="MF459646">
    <property type="protein sequence ID" value="ASU03510.1"/>
    <property type="molecule type" value="Genomic_DNA"/>
</dbReference>
<sequence length="204" mass="23226">MFNVTIFDKIISWSKARNIIGAGTTIGQVGKFNEEVGEIQTGLVRTNVADIKDAVGDALVIMTNVLTMEQYAVKQTINLLVEPTPRFKDLHDNHIICGINYKWCKYFWEEGFLGMCMTDLDDLASDVVELLAELARRHGFTLTEAIEHSYAQIEHRVGIFYNNVFIKQQDFTVDLLQNIIADSEITDAVRVFADEQLHLLREKL</sequence>
<protein>
    <submittedName>
        <fullName evidence="1">Putative nucleoside triphosphate pyrophosphohydrolase</fullName>
    </submittedName>
</protein>
<dbReference type="OrthoDB" id="10506at10239"/>
<gene>
    <name evidence="1" type="ORF">RISINGSUN_160</name>
</gene>
<proteinExistence type="predicted"/>
<evidence type="ECO:0000313" key="1">
    <source>
        <dbReference type="EMBL" id="ASU03510.1"/>
    </source>
</evidence>
<dbReference type="GO" id="GO:0016787">
    <property type="term" value="F:hydrolase activity"/>
    <property type="evidence" value="ECO:0007669"/>
    <property type="project" value="UniProtKB-KW"/>
</dbReference>
<reference evidence="2" key="1">
    <citation type="submission" date="2017-07" db="EMBL/GenBank/DDBJ databases">
        <authorList>
            <person name="Putnam M.J."/>
            <person name="Sharma R."/>
            <person name="Kruger J.L."/>
            <person name="Berg J.A."/>
            <person name="Payne A.M."/>
            <person name="Fajardo C.P."/>
            <person name="Breakwell D.P."/>
            <person name="Hope S."/>
            <person name="Grose J.H."/>
        </authorList>
    </citation>
    <scope>NUCLEOTIDE SEQUENCE [LARGE SCALE GENOMIC DNA]</scope>
</reference>
<organism evidence="1 2">
    <name type="scientific">Erwinia phage vB_EamM_RisingSun</name>
    <dbReference type="NCBI Taxonomy" id="2026080"/>
    <lineage>
        <taxon>Viruses</taxon>
        <taxon>Duplodnaviria</taxon>
        <taxon>Heunggongvirae</taxon>
        <taxon>Uroviricota</taxon>
        <taxon>Caudoviricetes</taxon>
        <taxon>Chimalliviridae</taxon>
        <taxon>Risingsunvirus</taxon>
        <taxon>Risingsunvirus risingsun</taxon>
    </lineage>
</organism>
<dbReference type="Proteomes" id="UP000225553">
    <property type="component" value="Segment"/>
</dbReference>
<keyword evidence="1" id="KW-0378">Hydrolase</keyword>
<keyword evidence="2" id="KW-1185">Reference proteome</keyword>